<feature type="region of interest" description="Disordered" evidence="1">
    <location>
        <begin position="153"/>
        <end position="174"/>
    </location>
</feature>
<proteinExistence type="predicted"/>
<protein>
    <recommendedName>
        <fullName evidence="4">F-box domain-containing protein</fullName>
    </recommendedName>
</protein>
<feature type="compositionally biased region" description="Acidic residues" evidence="1">
    <location>
        <begin position="53"/>
        <end position="70"/>
    </location>
</feature>
<evidence type="ECO:0008006" key="4">
    <source>
        <dbReference type="Google" id="ProtNLM"/>
    </source>
</evidence>
<evidence type="ECO:0000256" key="1">
    <source>
        <dbReference type="SAM" id="MobiDB-lite"/>
    </source>
</evidence>
<dbReference type="EMBL" id="MU005574">
    <property type="protein sequence ID" value="KAF2687838.1"/>
    <property type="molecule type" value="Genomic_DNA"/>
</dbReference>
<dbReference type="PANTHER" id="PTHR42085:SF1">
    <property type="entry name" value="F-BOX DOMAIN-CONTAINING PROTEIN"/>
    <property type="match status" value="1"/>
</dbReference>
<name>A0A6G1JBP3_9PLEO</name>
<reference evidence="2" key="1">
    <citation type="journal article" date="2020" name="Stud. Mycol.">
        <title>101 Dothideomycetes genomes: a test case for predicting lifestyles and emergence of pathogens.</title>
        <authorList>
            <person name="Haridas S."/>
            <person name="Albert R."/>
            <person name="Binder M."/>
            <person name="Bloem J."/>
            <person name="Labutti K."/>
            <person name="Salamov A."/>
            <person name="Andreopoulos B."/>
            <person name="Baker S."/>
            <person name="Barry K."/>
            <person name="Bills G."/>
            <person name="Bluhm B."/>
            <person name="Cannon C."/>
            <person name="Castanera R."/>
            <person name="Culley D."/>
            <person name="Daum C."/>
            <person name="Ezra D."/>
            <person name="Gonzalez J."/>
            <person name="Henrissat B."/>
            <person name="Kuo A."/>
            <person name="Liang C."/>
            <person name="Lipzen A."/>
            <person name="Lutzoni F."/>
            <person name="Magnuson J."/>
            <person name="Mondo S."/>
            <person name="Nolan M."/>
            <person name="Ohm R."/>
            <person name="Pangilinan J."/>
            <person name="Park H.-J."/>
            <person name="Ramirez L."/>
            <person name="Alfaro M."/>
            <person name="Sun H."/>
            <person name="Tritt A."/>
            <person name="Yoshinaga Y."/>
            <person name="Zwiers L.-H."/>
            <person name="Turgeon B."/>
            <person name="Goodwin S."/>
            <person name="Spatafora J."/>
            <person name="Crous P."/>
            <person name="Grigoriev I."/>
        </authorList>
    </citation>
    <scope>NUCLEOTIDE SEQUENCE</scope>
    <source>
        <strain evidence="2">CBS 122367</strain>
    </source>
</reference>
<accession>A0A6G1JBP3</accession>
<evidence type="ECO:0000313" key="2">
    <source>
        <dbReference type="EMBL" id="KAF2687838.1"/>
    </source>
</evidence>
<dbReference type="InterPro" id="IPR038883">
    <property type="entry name" value="AN11006-like"/>
</dbReference>
<keyword evidence="3" id="KW-1185">Reference proteome</keyword>
<evidence type="ECO:0000313" key="3">
    <source>
        <dbReference type="Proteomes" id="UP000799291"/>
    </source>
</evidence>
<dbReference type="PANTHER" id="PTHR42085">
    <property type="entry name" value="F-BOX DOMAIN-CONTAINING PROTEIN"/>
    <property type="match status" value="1"/>
</dbReference>
<dbReference type="AlphaFoldDB" id="A0A6G1JBP3"/>
<dbReference type="OrthoDB" id="5372935at2759"/>
<organism evidence="2 3">
    <name type="scientific">Lentithecium fluviatile CBS 122367</name>
    <dbReference type="NCBI Taxonomy" id="1168545"/>
    <lineage>
        <taxon>Eukaryota</taxon>
        <taxon>Fungi</taxon>
        <taxon>Dikarya</taxon>
        <taxon>Ascomycota</taxon>
        <taxon>Pezizomycotina</taxon>
        <taxon>Dothideomycetes</taxon>
        <taxon>Pleosporomycetidae</taxon>
        <taxon>Pleosporales</taxon>
        <taxon>Massarineae</taxon>
        <taxon>Lentitheciaceae</taxon>
        <taxon>Lentithecium</taxon>
    </lineage>
</organism>
<dbReference type="Proteomes" id="UP000799291">
    <property type="component" value="Unassembled WGS sequence"/>
</dbReference>
<feature type="compositionally biased region" description="Acidic residues" evidence="1">
    <location>
        <begin position="100"/>
        <end position="109"/>
    </location>
</feature>
<feature type="region of interest" description="Disordered" evidence="1">
    <location>
        <begin position="1"/>
        <end position="117"/>
    </location>
</feature>
<sequence length="402" mass="46046">MSLPKTRKRESSPELGSPSTITQYHAKTGRPIRRTAGQTRPKAGYVDSKVIEEGDDEPIELTSEDEDNDDEPIRPRRKRKRTRTPSPSPPPLEPLIRNEEPDEHTDDEVGNFHNKKASHVPPITLQFNIPLGFHGPLMVKLDRNVLLRGTAEESAQDMQPYRNKRKAAPPAAEPRVTAVMKAKGKGFADLPPELRNKVYRHLFVHDFKVSFPPGDSDVSLGRRSLCWSAQFLSTCRLVHSEGCSVLYGENTFLFDRNKQTRGPFWEAVPKEIGYTDVRRFLKTIGPENLAYLRDVHICLEDAAPSSTPYLDHESRRYVNDEHLIDCLRILRGAKLRKVYLTFGGRRNLYRADVKILGYLEQIKADEILQKEPGFWFRHKISGYVFKELQAGMTRKKKLYTSE</sequence>
<gene>
    <name evidence="2" type="ORF">K458DRAFT_295282</name>
</gene>